<dbReference type="InterPro" id="IPR002052">
    <property type="entry name" value="DNA_methylase_N6_adenine_CS"/>
</dbReference>
<dbReference type="InterPro" id="IPR029063">
    <property type="entry name" value="SAM-dependent_MTases_sf"/>
</dbReference>
<accession>A0ABN2EXK9</accession>
<comment type="caution">
    <text evidence="3">The sequence shown here is derived from an EMBL/GenBank/DDBJ whole genome shotgun (WGS) entry which is preliminary data.</text>
</comment>
<dbReference type="SUPFAM" id="SSF53335">
    <property type="entry name" value="S-adenosyl-L-methionine-dependent methyltransferases"/>
    <property type="match status" value="1"/>
</dbReference>
<dbReference type="InterPro" id="IPR004398">
    <property type="entry name" value="RNA_MeTrfase_RsmD"/>
</dbReference>
<dbReference type="PANTHER" id="PTHR43542">
    <property type="entry name" value="METHYLTRANSFERASE"/>
    <property type="match status" value="1"/>
</dbReference>
<sequence>MTRIVGGAAGGRRIAVPAGSGTRPTADRVREALFSSLEAEFGGFQGLAVLDLYSGSGAIGLEALSRGAARAVLVEADRKAADVIAANIKAVGLPGATLLTRPAEKVASGDNPAGPFDLVFADPPYKLETAELQGVLADLKERGWLADDALVVIERGKREPWEWPAGFAALRDRKYGEARLWYGHRHEQGTDVNGPIG</sequence>
<evidence type="ECO:0000313" key="3">
    <source>
        <dbReference type="EMBL" id="GAA1621361.1"/>
    </source>
</evidence>
<dbReference type="Proteomes" id="UP001501319">
    <property type="component" value="Unassembled WGS sequence"/>
</dbReference>
<dbReference type="PIRSF" id="PIRSF004553">
    <property type="entry name" value="CHP00095"/>
    <property type="match status" value="1"/>
</dbReference>
<dbReference type="Pfam" id="PF03602">
    <property type="entry name" value="Cons_hypoth95"/>
    <property type="match status" value="1"/>
</dbReference>
<keyword evidence="1" id="KW-0489">Methyltransferase</keyword>
<reference evidence="3 4" key="1">
    <citation type="journal article" date="2019" name="Int. J. Syst. Evol. Microbiol.">
        <title>The Global Catalogue of Microorganisms (GCM) 10K type strain sequencing project: providing services to taxonomists for standard genome sequencing and annotation.</title>
        <authorList>
            <consortium name="The Broad Institute Genomics Platform"/>
            <consortium name="The Broad Institute Genome Sequencing Center for Infectious Disease"/>
            <person name="Wu L."/>
            <person name="Ma J."/>
        </authorList>
    </citation>
    <scope>NUCLEOTIDE SEQUENCE [LARGE SCALE GENOMIC DNA]</scope>
    <source>
        <strain evidence="3 4">JCM 14306</strain>
    </source>
</reference>
<evidence type="ECO:0000256" key="1">
    <source>
        <dbReference type="ARBA" id="ARBA00022603"/>
    </source>
</evidence>
<protein>
    <submittedName>
        <fullName evidence="3">16S rRNA (Guanine(966)-N(2))-methyltransferase RsmD</fullName>
    </submittedName>
</protein>
<evidence type="ECO:0000256" key="2">
    <source>
        <dbReference type="ARBA" id="ARBA00022679"/>
    </source>
</evidence>
<dbReference type="PROSITE" id="PS00092">
    <property type="entry name" value="N6_MTASE"/>
    <property type="match status" value="1"/>
</dbReference>
<keyword evidence="4" id="KW-1185">Reference proteome</keyword>
<dbReference type="NCBIfam" id="TIGR00095">
    <property type="entry name" value="16S rRNA (guanine(966)-N(2))-methyltransferase RsmD"/>
    <property type="match status" value="1"/>
</dbReference>
<gene>
    <name evidence="3" type="primary">rsmD</name>
    <name evidence="3" type="ORF">GCM10009744_05450</name>
</gene>
<evidence type="ECO:0000313" key="4">
    <source>
        <dbReference type="Proteomes" id="UP001501319"/>
    </source>
</evidence>
<dbReference type="CDD" id="cd02440">
    <property type="entry name" value="AdoMet_MTases"/>
    <property type="match status" value="1"/>
</dbReference>
<dbReference type="RefSeq" id="WP_344108256.1">
    <property type="nucleotide sequence ID" value="NZ_BAAANE010000002.1"/>
</dbReference>
<dbReference type="EMBL" id="BAAANE010000002">
    <property type="protein sequence ID" value="GAA1621361.1"/>
    <property type="molecule type" value="Genomic_DNA"/>
</dbReference>
<proteinExistence type="predicted"/>
<keyword evidence="2" id="KW-0808">Transferase</keyword>
<name>A0ABN2EXK9_9ACTN</name>
<organism evidence="3 4">
    <name type="scientific">Kribbella alba</name>
    <dbReference type="NCBI Taxonomy" id="190197"/>
    <lineage>
        <taxon>Bacteria</taxon>
        <taxon>Bacillati</taxon>
        <taxon>Actinomycetota</taxon>
        <taxon>Actinomycetes</taxon>
        <taxon>Propionibacteriales</taxon>
        <taxon>Kribbellaceae</taxon>
        <taxon>Kribbella</taxon>
    </lineage>
</organism>
<dbReference type="PANTHER" id="PTHR43542:SF1">
    <property type="entry name" value="METHYLTRANSFERASE"/>
    <property type="match status" value="1"/>
</dbReference>
<dbReference type="Gene3D" id="3.40.50.150">
    <property type="entry name" value="Vaccinia Virus protein VP39"/>
    <property type="match status" value="1"/>
</dbReference>